<dbReference type="InterPro" id="IPR013783">
    <property type="entry name" value="Ig-like_fold"/>
</dbReference>
<dbReference type="GO" id="GO:0005509">
    <property type="term" value="F:calcium ion binding"/>
    <property type="evidence" value="ECO:0007669"/>
    <property type="project" value="InterPro"/>
</dbReference>
<dbReference type="Pfam" id="PF02018">
    <property type="entry name" value="CBM_4_9"/>
    <property type="match status" value="1"/>
</dbReference>
<dbReference type="InterPro" id="IPR003305">
    <property type="entry name" value="CenC_carb-bd"/>
</dbReference>
<gene>
    <name evidence="5" type="ORF">JIN87_19280</name>
</gene>
<feature type="domain" description="Endonuclease/exonuclease/phosphatase" evidence="4">
    <location>
        <begin position="35"/>
        <end position="289"/>
    </location>
</feature>
<evidence type="ECO:0000259" key="3">
    <source>
        <dbReference type="Pfam" id="PF02018"/>
    </source>
</evidence>
<keyword evidence="5" id="KW-0540">Nuclease</keyword>
<dbReference type="InterPro" id="IPR005135">
    <property type="entry name" value="Endo/exonuclease/phosphatase"/>
</dbReference>
<feature type="domain" description="CBM-cenC" evidence="3">
    <location>
        <begin position="442"/>
        <end position="528"/>
    </location>
</feature>
<dbReference type="GO" id="GO:0016020">
    <property type="term" value="C:membrane"/>
    <property type="evidence" value="ECO:0007669"/>
    <property type="project" value="InterPro"/>
</dbReference>
<evidence type="ECO:0000313" key="5">
    <source>
        <dbReference type="EMBL" id="MBK1879036.1"/>
    </source>
</evidence>
<dbReference type="SUPFAM" id="SSF49313">
    <property type="entry name" value="Cadherin-like"/>
    <property type="match status" value="1"/>
</dbReference>
<reference evidence="5" key="1">
    <citation type="submission" date="2021-01" db="EMBL/GenBank/DDBJ databases">
        <title>Modified the classification status of verrucomicrobia.</title>
        <authorList>
            <person name="Feng X."/>
        </authorList>
    </citation>
    <scope>NUCLEOTIDE SEQUENCE</scope>
    <source>
        <strain evidence="5">KCTC 13126</strain>
    </source>
</reference>
<keyword evidence="5" id="KW-0255">Endonuclease</keyword>
<feature type="signal peptide" evidence="2">
    <location>
        <begin position="1"/>
        <end position="18"/>
    </location>
</feature>
<dbReference type="GO" id="GO:0004519">
    <property type="term" value="F:endonuclease activity"/>
    <property type="evidence" value="ECO:0007669"/>
    <property type="project" value="UniProtKB-KW"/>
</dbReference>
<name>A0A934VMN5_9BACT</name>
<dbReference type="Gene3D" id="2.60.120.260">
    <property type="entry name" value="Galactose-binding domain-like"/>
    <property type="match status" value="1"/>
</dbReference>
<dbReference type="Pfam" id="PF05345">
    <property type="entry name" value="He_PIG"/>
    <property type="match status" value="1"/>
</dbReference>
<organism evidence="5 6">
    <name type="scientific">Pelagicoccus mobilis</name>
    <dbReference type="NCBI Taxonomy" id="415221"/>
    <lineage>
        <taxon>Bacteria</taxon>
        <taxon>Pseudomonadati</taxon>
        <taxon>Verrucomicrobiota</taxon>
        <taxon>Opitutia</taxon>
        <taxon>Puniceicoccales</taxon>
        <taxon>Pelagicoccaceae</taxon>
        <taxon>Pelagicoccus</taxon>
    </lineage>
</organism>
<dbReference type="Gene3D" id="3.60.10.10">
    <property type="entry name" value="Endonuclease/exonuclease/phosphatase"/>
    <property type="match status" value="1"/>
</dbReference>
<dbReference type="Pfam" id="PF03372">
    <property type="entry name" value="Exo_endo_phos"/>
    <property type="match status" value="1"/>
</dbReference>
<accession>A0A934VMN5</accession>
<dbReference type="SUPFAM" id="SSF56219">
    <property type="entry name" value="DNase I-like"/>
    <property type="match status" value="1"/>
</dbReference>
<dbReference type="AlphaFoldDB" id="A0A934VMN5"/>
<sequence>MKLICVCAVLMAAGSLWAGDFTSLSKGEDVKLRLASYNIHYGSVFPQEDGGWDSTRPNRVKKFERVAKAMDADIWALQEVFHSGIEFKVRTPESIRAHMNSVTDVDWHISHDYEYDPGTVQKGGRYLLSRYPILWSDSVNGRTHATLIDLPESLSDQDLLVVNVHFVVASTGQATQSAGAAEFINDVVAGKINQVPADVMIMLCGDFNSREQNNGGYKNVANNTPLTNIRPSHLGWEESNRYYTSGGVSFVGTTEEEIAAGGYQPEAIHRKTIDYMFWKSSALEVKHAHIFNTLIMDQGTLDTYGLQRFDVAIQTKIDEGNRGYINCDHFPFFADLVGPGEGGTLSTNPVPIFNSTPVETAEDGKTYAYAATGYDLEEEDLSWVGVQIPAWLNFDTDTGVLSGVPSNSDIGIHEVQLGLDDGTDRTDQLFKIIVAEATGPVSNLIENASFETGNANEWELSSSSETTVTDDAASHESYSLKFSKVDVSGTVAPARQVLMVQPNTDYKFSVDMNYPENGTSGSMTARLTVGGEKLKVTVSSSTGGWREEEILFNSGDHKSITLDIYCDGGFLGTAFADNFALRSQGGNSMSGYAVWANGYGIGSEGEDADGDGRINLYEYAFSGDPLVPFDTGFGPVLTREGTSFALRHLRRIGDEDLVYRLQTSTDLVSANWIYMEVAPEIDALNGSFDEVTHRVSNGESPLFMRLVVENLPAQGN</sequence>
<keyword evidence="6" id="KW-1185">Reference proteome</keyword>
<protein>
    <submittedName>
        <fullName evidence="5">Endonuclease/exonuclease/phosphatase family protein</fullName>
    </submittedName>
</protein>
<evidence type="ECO:0000256" key="1">
    <source>
        <dbReference type="ARBA" id="ARBA00022801"/>
    </source>
</evidence>
<dbReference type="Proteomes" id="UP000617628">
    <property type="component" value="Unassembled WGS sequence"/>
</dbReference>
<proteinExistence type="predicted"/>
<dbReference type="InterPro" id="IPR036691">
    <property type="entry name" value="Endo/exonu/phosph_ase_sf"/>
</dbReference>
<dbReference type="GO" id="GO:0016798">
    <property type="term" value="F:hydrolase activity, acting on glycosyl bonds"/>
    <property type="evidence" value="ECO:0007669"/>
    <property type="project" value="InterPro"/>
</dbReference>
<dbReference type="InterPro" id="IPR018247">
    <property type="entry name" value="EF_Hand_1_Ca_BS"/>
</dbReference>
<keyword evidence="1" id="KW-0378">Hydrolase</keyword>
<keyword evidence="2" id="KW-0732">Signal</keyword>
<evidence type="ECO:0000259" key="4">
    <source>
        <dbReference type="Pfam" id="PF03372"/>
    </source>
</evidence>
<dbReference type="RefSeq" id="WP_200357250.1">
    <property type="nucleotide sequence ID" value="NZ_JAENIL010000039.1"/>
</dbReference>
<dbReference type="Gene3D" id="2.60.40.10">
    <property type="entry name" value="Immunoglobulins"/>
    <property type="match status" value="1"/>
</dbReference>
<feature type="chain" id="PRO_5036768504" evidence="2">
    <location>
        <begin position="19"/>
        <end position="716"/>
    </location>
</feature>
<dbReference type="EMBL" id="JAENIL010000039">
    <property type="protein sequence ID" value="MBK1879036.1"/>
    <property type="molecule type" value="Genomic_DNA"/>
</dbReference>
<evidence type="ECO:0000256" key="2">
    <source>
        <dbReference type="SAM" id="SignalP"/>
    </source>
</evidence>
<evidence type="ECO:0000313" key="6">
    <source>
        <dbReference type="Proteomes" id="UP000617628"/>
    </source>
</evidence>
<comment type="caution">
    <text evidence="5">The sequence shown here is derived from an EMBL/GenBank/DDBJ whole genome shotgun (WGS) entry which is preliminary data.</text>
</comment>
<dbReference type="PROSITE" id="PS00018">
    <property type="entry name" value="EF_HAND_1"/>
    <property type="match status" value="1"/>
</dbReference>
<dbReference type="InterPro" id="IPR015919">
    <property type="entry name" value="Cadherin-like_sf"/>
</dbReference>